<dbReference type="InterPro" id="IPR050277">
    <property type="entry name" value="Sodium:Solute_Symporter"/>
</dbReference>
<evidence type="ECO:0000256" key="3">
    <source>
        <dbReference type="ARBA" id="ARBA00022448"/>
    </source>
</evidence>
<protein>
    <submittedName>
        <fullName evidence="9">Sodium:solute symporter family protein</fullName>
    </submittedName>
</protein>
<dbReference type="GO" id="GO:0022857">
    <property type="term" value="F:transmembrane transporter activity"/>
    <property type="evidence" value="ECO:0007669"/>
    <property type="project" value="InterPro"/>
</dbReference>
<dbReference type="InterPro" id="IPR038377">
    <property type="entry name" value="Na/Glc_symporter_sf"/>
</dbReference>
<keyword evidence="10" id="KW-1185">Reference proteome</keyword>
<proteinExistence type="inferred from homology"/>
<keyword evidence="4 8" id="KW-0812">Transmembrane</keyword>
<evidence type="ECO:0000256" key="2">
    <source>
        <dbReference type="ARBA" id="ARBA00006434"/>
    </source>
</evidence>
<keyword evidence="6 8" id="KW-0472">Membrane</keyword>
<organism evidence="9 10">
    <name type="scientific">Alicyclobacillus mengziensis</name>
    <dbReference type="NCBI Taxonomy" id="2931921"/>
    <lineage>
        <taxon>Bacteria</taxon>
        <taxon>Bacillati</taxon>
        <taxon>Bacillota</taxon>
        <taxon>Bacilli</taxon>
        <taxon>Bacillales</taxon>
        <taxon>Alicyclobacillaceae</taxon>
        <taxon>Alicyclobacillus</taxon>
    </lineage>
</organism>
<dbReference type="CDD" id="cd10322">
    <property type="entry name" value="SLC5sbd"/>
    <property type="match status" value="1"/>
</dbReference>
<evidence type="ECO:0000256" key="5">
    <source>
        <dbReference type="ARBA" id="ARBA00022989"/>
    </source>
</evidence>
<feature type="transmembrane region" description="Helical" evidence="8">
    <location>
        <begin position="321"/>
        <end position="342"/>
    </location>
</feature>
<feature type="transmembrane region" description="Helical" evidence="8">
    <location>
        <begin position="447"/>
        <end position="469"/>
    </location>
</feature>
<evidence type="ECO:0000256" key="4">
    <source>
        <dbReference type="ARBA" id="ARBA00022692"/>
    </source>
</evidence>
<accession>A0A9X7VUY5</accession>
<keyword evidence="3" id="KW-0813">Transport</keyword>
<dbReference type="EMBL" id="CP071182">
    <property type="protein sequence ID" value="QSO45598.1"/>
    <property type="molecule type" value="Genomic_DNA"/>
</dbReference>
<dbReference type="PANTHER" id="PTHR48086:SF8">
    <property type="entry name" value="MONOCARBOXYLIC ACID PERMEASE"/>
    <property type="match status" value="1"/>
</dbReference>
<dbReference type="Gene3D" id="1.20.1730.10">
    <property type="entry name" value="Sodium/glucose cotransporter"/>
    <property type="match status" value="1"/>
</dbReference>
<dbReference type="InterPro" id="IPR001734">
    <property type="entry name" value="Na/solute_symporter"/>
</dbReference>
<feature type="transmembrane region" description="Helical" evidence="8">
    <location>
        <begin position="190"/>
        <end position="215"/>
    </location>
</feature>
<evidence type="ECO:0000313" key="10">
    <source>
        <dbReference type="Proteomes" id="UP000663505"/>
    </source>
</evidence>
<feature type="transmembrane region" description="Helical" evidence="8">
    <location>
        <begin position="235"/>
        <end position="254"/>
    </location>
</feature>
<feature type="transmembrane region" description="Helical" evidence="8">
    <location>
        <begin position="6"/>
        <end position="24"/>
    </location>
</feature>
<dbReference type="PROSITE" id="PS50283">
    <property type="entry name" value="NA_SOLUT_SYMP_3"/>
    <property type="match status" value="1"/>
</dbReference>
<dbReference type="KEGG" id="afx:JZ786_13610"/>
<comment type="subcellular location">
    <subcellularLocation>
        <location evidence="1">Membrane</location>
        <topology evidence="1">Multi-pass membrane protein</topology>
    </subcellularLocation>
</comment>
<dbReference type="PANTHER" id="PTHR48086">
    <property type="entry name" value="SODIUM/PROLINE SYMPORTER-RELATED"/>
    <property type="match status" value="1"/>
</dbReference>
<evidence type="ECO:0000256" key="8">
    <source>
        <dbReference type="SAM" id="Phobius"/>
    </source>
</evidence>
<sequence>MNAALILGVSLVVVFIVALLGVFLGRGRNKDIEGWLVSGRKMGSFLVWFLLGSEIYTAFTFEGLAGYAYKNGSAAFYNVALNDVAYAIGFLVLPTIWIIGKRFGYVTQSDFVAGRYRSKPLGIFVALTSAIIMIAYIDLNITGLEAVIKVIGNGAISTTWAEVLGFLILALAVFFGGIQGNAIQAAIKDILMFLAIGVMFFVIPFHYFGSFGHMYGQFVKQIPSHLRLPGVSKHLGVTWLITTVLLNGVGQWMWPQWFGVAFTAKNPRTLKFEAVFMPLYQLVKVAVITIGLSAVIILGFSKSINGNNVVMMLAVKTFPEWFVVLFTIAAMLSAIIPAGPIIMTSSSLIAKNVVQALSPKTTEKSVYRLTRVLVFPLTIVALFLTIVAPSLIVQILLVAYDFISQLFPAVILGGLFWRRATKQGVLAGILTGWVVAAILVLTKHNPFGINAGFVALVANLVVFTVVSYLTKPVSEEYLTTFFEHALPKSKASRGNKGVQLPLSE</sequence>
<dbReference type="Pfam" id="PF00474">
    <property type="entry name" value="SSF"/>
    <property type="match status" value="1"/>
</dbReference>
<keyword evidence="5 8" id="KW-1133">Transmembrane helix</keyword>
<evidence type="ECO:0000256" key="1">
    <source>
        <dbReference type="ARBA" id="ARBA00004141"/>
    </source>
</evidence>
<comment type="similarity">
    <text evidence="2 7">Belongs to the sodium:solute symporter (SSF) (TC 2.A.21) family.</text>
</comment>
<reference evidence="9 10" key="1">
    <citation type="submission" date="2021-02" db="EMBL/GenBank/DDBJ databases">
        <title>Alicyclobacillus curvatus sp. nov. and Alicyclobacillus mengziensis sp. nov., two acidophilic bacteria isolated from acid mine drainage.</title>
        <authorList>
            <person name="Huang Y."/>
        </authorList>
    </citation>
    <scope>NUCLEOTIDE SEQUENCE [LARGE SCALE GENOMIC DNA]</scope>
    <source>
        <strain evidence="9 10">S30H14</strain>
    </source>
</reference>
<feature type="transmembrane region" description="Helical" evidence="8">
    <location>
        <begin position="424"/>
        <end position="441"/>
    </location>
</feature>
<feature type="transmembrane region" description="Helical" evidence="8">
    <location>
        <begin position="75"/>
        <end position="100"/>
    </location>
</feature>
<dbReference type="Proteomes" id="UP000663505">
    <property type="component" value="Chromosome"/>
</dbReference>
<dbReference type="RefSeq" id="WP_206654967.1">
    <property type="nucleotide sequence ID" value="NZ_CP071182.1"/>
</dbReference>
<gene>
    <name evidence="9" type="ORF">JZ786_13610</name>
</gene>
<dbReference type="GO" id="GO:0005886">
    <property type="term" value="C:plasma membrane"/>
    <property type="evidence" value="ECO:0007669"/>
    <property type="project" value="TreeGrafter"/>
</dbReference>
<feature type="transmembrane region" description="Helical" evidence="8">
    <location>
        <begin position="45"/>
        <end position="69"/>
    </location>
</feature>
<evidence type="ECO:0000256" key="6">
    <source>
        <dbReference type="ARBA" id="ARBA00023136"/>
    </source>
</evidence>
<feature type="transmembrane region" description="Helical" evidence="8">
    <location>
        <begin position="121"/>
        <end position="139"/>
    </location>
</feature>
<evidence type="ECO:0000313" key="9">
    <source>
        <dbReference type="EMBL" id="QSO45598.1"/>
    </source>
</evidence>
<feature type="transmembrane region" description="Helical" evidence="8">
    <location>
        <begin position="159"/>
        <end position="178"/>
    </location>
</feature>
<feature type="transmembrane region" description="Helical" evidence="8">
    <location>
        <begin position="275"/>
        <end position="301"/>
    </location>
</feature>
<name>A0A9X7VUY5_9BACL</name>
<feature type="transmembrane region" description="Helical" evidence="8">
    <location>
        <begin position="398"/>
        <end position="417"/>
    </location>
</feature>
<feature type="transmembrane region" description="Helical" evidence="8">
    <location>
        <begin position="372"/>
        <end position="392"/>
    </location>
</feature>
<evidence type="ECO:0000256" key="7">
    <source>
        <dbReference type="RuleBase" id="RU362091"/>
    </source>
</evidence>
<dbReference type="AlphaFoldDB" id="A0A9X7VUY5"/>